<accession>A0A939DV46</accession>
<dbReference type="GO" id="GO:0005524">
    <property type="term" value="F:ATP binding"/>
    <property type="evidence" value="ECO:0007669"/>
    <property type="project" value="UniProtKB-KW"/>
</dbReference>
<dbReference type="GO" id="GO:0046677">
    <property type="term" value="P:response to antibiotic"/>
    <property type="evidence" value="ECO:0007669"/>
    <property type="project" value="UniProtKB-KW"/>
</dbReference>
<dbReference type="PANTHER" id="PTHR42711:SF17">
    <property type="entry name" value="ABC TRANSPORTER ATP-BINDING PROTEIN"/>
    <property type="match status" value="1"/>
</dbReference>
<dbReference type="RefSeq" id="WP_206823136.1">
    <property type="nucleotide sequence ID" value="NZ_CP063379.1"/>
</dbReference>
<keyword evidence="3" id="KW-0547">Nucleotide-binding</keyword>
<dbReference type="EMBL" id="JAEMWU010000001">
    <property type="protein sequence ID" value="MBN8205486.1"/>
    <property type="molecule type" value="Genomic_DNA"/>
</dbReference>
<dbReference type="PROSITE" id="PS50893">
    <property type="entry name" value="ABC_TRANSPORTER_2"/>
    <property type="match status" value="1"/>
</dbReference>
<dbReference type="InterPro" id="IPR027417">
    <property type="entry name" value="P-loop_NTPase"/>
</dbReference>
<evidence type="ECO:0000256" key="5">
    <source>
        <dbReference type="ARBA" id="ARBA00023251"/>
    </source>
</evidence>
<keyword evidence="5" id="KW-0046">Antibiotic resistance</keyword>
<gene>
    <name evidence="7" type="ORF">JF543_05880</name>
</gene>
<organism evidence="7 8">
    <name type="scientific">Microbacterium esteraromaticum</name>
    <dbReference type="NCBI Taxonomy" id="57043"/>
    <lineage>
        <taxon>Bacteria</taxon>
        <taxon>Bacillati</taxon>
        <taxon>Actinomycetota</taxon>
        <taxon>Actinomycetes</taxon>
        <taxon>Micrococcales</taxon>
        <taxon>Microbacteriaceae</taxon>
        <taxon>Microbacterium</taxon>
    </lineage>
</organism>
<dbReference type="CDD" id="cd03230">
    <property type="entry name" value="ABC_DR_subfamily_A"/>
    <property type="match status" value="1"/>
</dbReference>
<dbReference type="PANTHER" id="PTHR42711">
    <property type="entry name" value="ABC TRANSPORTER ATP-BINDING PROTEIN"/>
    <property type="match status" value="1"/>
</dbReference>
<evidence type="ECO:0000256" key="3">
    <source>
        <dbReference type="ARBA" id="ARBA00022741"/>
    </source>
</evidence>
<keyword evidence="2" id="KW-0813">Transport</keyword>
<evidence type="ECO:0000259" key="6">
    <source>
        <dbReference type="PROSITE" id="PS50893"/>
    </source>
</evidence>
<dbReference type="SUPFAM" id="SSF52540">
    <property type="entry name" value="P-loop containing nucleoside triphosphate hydrolases"/>
    <property type="match status" value="1"/>
</dbReference>
<dbReference type="InterPro" id="IPR003439">
    <property type="entry name" value="ABC_transporter-like_ATP-bd"/>
</dbReference>
<proteinExistence type="predicted"/>
<keyword evidence="4 7" id="KW-0067">ATP-binding</keyword>
<dbReference type="InterPro" id="IPR050763">
    <property type="entry name" value="ABC_transporter_ATP-binding"/>
</dbReference>
<dbReference type="SMART" id="SM00382">
    <property type="entry name" value="AAA"/>
    <property type="match status" value="1"/>
</dbReference>
<dbReference type="InterPro" id="IPR003593">
    <property type="entry name" value="AAA+_ATPase"/>
</dbReference>
<name>A0A939DV46_9MICO</name>
<protein>
    <submittedName>
        <fullName evidence="7">ABC transporter ATP-binding protein</fullName>
    </submittedName>
</protein>
<dbReference type="AlphaFoldDB" id="A0A939DV46"/>
<dbReference type="GO" id="GO:0005886">
    <property type="term" value="C:plasma membrane"/>
    <property type="evidence" value="ECO:0007669"/>
    <property type="project" value="UniProtKB-SubCell"/>
</dbReference>
<dbReference type="PROSITE" id="PS00211">
    <property type="entry name" value="ABC_TRANSPORTER_1"/>
    <property type="match status" value="1"/>
</dbReference>
<comment type="caution">
    <text evidence="7">The sequence shown here is derived from an EMBL/GenBank/DDBJ whole genome shotgun (WGS) entry which is preliminary data.</text>
</comment>
<dbReference type="Gene3D" id="3.40.50.300">
    <property type="entry name" value="P-loop containing nucleotide triphosphate hydrolases"/>
    <property type="match status" value="1"/>
</dbReference>
<sequence length="317" mass="33380">MLTTTQTQTAQTAAPPADAVIELRGISRHFGTGADRVQAVDGVDLSIRRGEVVALLGPNGAGKTTALDMLLGLTDPDAGTVRVLGLAPARAARSGVIAAVLQTGGLLSDLTVGETVQLIASLHGRATLDRVPEILERTDLAHLTRRRVSKCSGGEQQRVKFALALTADPDILVLDEPTAGMDVTARRRFWDVMRADADAGRTIVFATHYLEEAEQFARRTVVMHRGRIVADAPTAELRAGLGARSVAATLPREGAEQLLSALQQHADVVDLRVDAGRVTLRSAESDAIAGVLLGAGAHALEITAPTLETAFTTLTED</sequence>
<dbReference type="GO" id="GO:0016887">
    <property type="term" value="F:ATP hydrolysis activity"/>
    <property type="evidence" value="ECO:0007669"/>
    <property type="project" value="InterPro"/>
</dbReference>
<evidence type="ECO:0000313" key="7">
    <source>
        <dbReference type="EMBL" id="MBN8205486.1"/>
    </source>
</evidence>
<reference evidence="7" key="1">
    <citation type="submission" date="2020-12" db="EMBL/GenBank/DDBJ databases">
        <title>PHA producing bacteria isolated from mangrove.</title>
        <authorList>
            <person name="Zheng W."/>
            <person name="Yu S."/>
            <person name="Huang Y."/>
        </authorList>
    </citation>
    <scope>NUCLEOTIDE SEQUENCE</scope>
    <source>
        <strain evidence="7">GN8-5</strain>
    </source>
</reference>
<comment type="subcellular location">
    <subcellularLocation>
        <location evidence="1">Cell membrane</location>
        <topology evidence="1">Peripheral membrane protein</topology>
    </subcellularLocation>
</comment>
<evidence type="ECO:0000256" key="2">
    <source>
        <dbReference type="ARBA" id="ARBA00022448"/>
    </source>
</evidence>
<evidence type="ECO:0000256" key="4">
    <source>
        <dbReference type="ARBA" id="ARBA00022840"/>
    </source>
</evidence>
<feature type="domain" description="ABC transporter" evidence="6">
    <location>
        <begin position="21"/>
        <end position="250"/>
    </location>
</feature>
<dbReference type="Proteomes" id="UP000664385">
    <property type="component" value="Unassembled WGS sequence"/>
</dbReference>
<dbReference type="InterPro" id="IPR017871">
    <property type="entry name" value="ABC_transporter-like_CS"/>
</dbReference>
<evidence type="ECO:0000256" key="1">
    <source>
        <dbReference type="ARBA" id="ARBA00004202"/>
    </source>
</evidence>
<dbReference type="Pfam" id="PF00005">
    <property type="entry name" value="ABC_tran"/>
    <property type="match status" value="1"/>
</dbReference>
<evidence type="ECO:0000313" key="8">
    <source>
        <dbReference type="Proteomes" id="UP000664385"/>
    </source>
</evidence>